<name>A0ABV9PYT4_9BACL</name>
<keyword evidence="1" id="KW-0812">Transmembrane</keyword>
<proteinExistence type="predicted"/>
<reference evidence="3" key="1">
    <citation type="journal article" date="2019" name="Int. J. Syst. Evol. Microbiol.">
        <title>The Global Catalogue of Microorganisms (GCM) 10K type strain sequencing project: providing services to taxonomists for standard genome sequencing and annotation.</title>
        <authorList>
            <consortium name="The Broad Institute Genomics Platform"/>
            <consortium name="The Broad Institute Genome Sequencing Center for Infectious Disease"/>
            <person name="Wu L."/>
            <person name="Ma J."/>
        </authorList>
    </citation>
    <scope>NUCLEOTIDE SEQUENCE [LARGE SCALE GENOMIC DNA]</scope>
    <source>
        <strain evidence="3">WYCCWR 12678</strain>
    </source>
</reference>
<dbReference type="EMBL" id="JBHSHC010000014">
    <property type="protein sequence ID" value="MFC4766207.1"/>
    <property type="molecule type" value="Genomic_DNA"/>
</dbReference>
<keyword evidence="1" id="KW-0472">Membrane</keyword>
<comment type="caution">
    <text evidence="2">The sequence shown here is derived from an EMBL/GenBank/DDBJ whole genome shotgun (WGS) entry which is preliminary data.</text>
</comment>
<gene>
    <name evidence="2" type="ORF">ACFO8Q_02175</name>
</gene>
<sequence length="49" mass="5629">MPAALVWPYEWFIIAGWWVVGLIYLIRIPNEKHSVYADPSVSETGPARQ</sequence>
<keyword evidence="3" id="KW-1185">Reference proteome</keyword>
<organism evidence="2 3">
    <name type="scientific">Effusibacillus consociatus</name>
    <dbReference type="NCBI Taxonomy" id="1117041"/>
    <lineage>
        <taxon>Bacteria</taxon>
        <taxon>Bacillati</taxon>
        <taxon>Bacillota</taxon>
        <taxon>Bacilli</taxon>
        <taxon>Bacillales</taxon>
        <taxon>Alicyclobacillaceae</taxon>
        <taxon>Effusibacillus</taxon>
    </lineage>
</organism>
<evidence type="ECO:0000256" key="1">
    <source>
        <dbReference type="SAM" id="Phobius"/>
    </source>
</evidence>
<keyword evidence="1" id="KW-1133">Transmembrane helix</keyword>
<evidence type="ECO:0000313" key="3">
    <source>
        <dbReference type="Proteomes" id="UP001596002"/>
    </source>
</evidence>
<dbReference type="Proteomes" id="UP001596002">
    <property type="component" value="Unassembled WGS sequence"/>
</dbReference>
<evidence type="ECO:0000313" key="2">
    <source>
        <dbReference type="EMBL" id="MFC4766207.1"/>
    </source>
</evidence>
<protein>
    <submittedName>
        <fullName evidence="2">Uncharacterized protein</fullName>
    </submittedName>
</protein>
<feature type="transmembrane region" description="Helical" evidence="1">
    <location>
        <begin position="6"/>
        <end position="26"/>
    </location>
</feature>
<accession>A0ABV9PYT4</accession>